<organism evidence="2 3">
    <name type="scientific">Neolewinella maritima</name>
    <dbReference type="NCBI Taxonomy" id="1383882"/>
    <lineage>
        <taxon>Bacteria</taxon>
        <taxon>Pseudomonadati</taxon>
        <taxon>Bacteroidota</taxon>
        <taxon>Saprospiria</taxon>
        <taxon>Saprospirales</taxon>
        <taxon>Lewinellaceae</taxon>
        <taxon>Neolewinella</taxon>
    </lineage>
</organism>
<reference evidence="2" key="1">
    <citation type="submission" date="2021-12" db="EMBL/GenBank/DDBJ databases">
        <authorList>
            <person name="Rodrigo-Torres L."/>
            <person name="Arahal R. D."/>
            <person name="Lucena T."/>
        </authorList>
    </citation>
    <scope>NUCLEOTIDE SEQUENCE</scope>
    <source>
        <strain evidence="2">CECT 8419</strain>
    </source>
</reference>
<dbReference type="EMBL" id="CAKLPZ010000001">
    <property type="protein sequence ID" value="CAH1000375.1"/>
    <property type="molecule type" value="Genomic_DNA"/>
</dbReference>
<sequence length="544" mass="57983">MRWSILLWGCLWLYVLPGQVVISELMVDPTPAVGLPAVEYIELHNQGDAAILLQRLAIRSGTRRVPLTDTPEDSLSPGAYLLLVDTDDVALFSSLAVQVQGIDLPGLTNTRDEVSLYVDNELSSTVQYDESWYKSADRSKGGYSLEYNGGGTVNCSGSWAASRDEQGGTPGRANSLLGQLLDTVPPHVVAAIASDSGLTVRFDEAVFGELEFLFELDGVSTGAFRVDERTAFVPATLLVGRLYTLRIAPEYADCTGNSPSAAQNLPVLRPAALQTGDVLLSEVLFDPVPGGSDFVEVYNASGNSIRLADLVLSNARQVQRTISTTAILPPGGYFVFTADALDLRSRFPSTDIDRVAEIDLPSLPNEGGTIRIETAAGLTIDAFSYSDDMHAELVDAEGASLERRSFTAPTQEAANWATAASTAGYGTPTQPNSQQADGTTPAVTVELKEPTFSPDGDGTADELALNYRTDRPGYLARVTVFDAAGRPVHTQPRSELLGTSGTLHWDGRDAVGVVQAAGPYVVLVQLFHPDGATTTRKLVAILAS</sequence>
<proteinExistence type="predicted"/>
<evidence type="ECO:0000313" key="3">
    <source>
        <dbReference type="Proteomes" id="UP000837803"/>
    </source>
</evidence>
<evidence type="ECO:0000259" key="1">
    <source>
        <dbReference type="Pfam" id="PF00932"/>
    </source>
</evidence>
<accession>A0ABM9AZW4</accession>
<dbReference type="InterPro" id="IPR001322">
    <property type="entry name" value="Lamin_tail_dom"/>
</dbReference>
<evidence type="ECO:0000313" key="2">
    <source>
        <dbReference type="EMBL" id="CAH1000375.1"/>
    </source>
</evidence>
<gene>
    <name evidence="2" type="ORF">LEM8419_01528</name>
</gene>
<keyword evidence="3" id="KW-1185">Reference proteome</keyword>
<comment type="caution">
    <text evidence="2">The sequence shown here is derived from an EMBL/GenBank/DDBJ whole genome shotgun (WGS) entry which is preliminary data.</text>
</comment>
<dbReference type="Pfam" id="PF00932">
    <property type="entry name" value="LTD"/>
    <property type="match status" value="1"/>
</dbReference>
<name>A0ABM9AZW4_9BACT</name>
<dbReference type="Proteomes" id="UP000837803">
    <property type="component" value="Unassembled WGS sequence"/>
</dbReference>
<dbReference type="Gene3D" id="2.60.40.4070">
    <property type="match status" value="1"/>
</dbReference>
<feature type="domain" description="LTD" evidence="1">
    <location>
        <begin position="274"/>
        <end position="386"/>
    </location>
</feature>
<protein>
    <recommendedName>
        <fullName evidence="1">LTD domain-containing protein</fullName>
    </recommendedName>
</protein>